<dbReference type="AlphaFoldDB" id="A0AAD5N6V1"/>
<dbReference type="Proteomes" id="UP001196413">
    <property type="component" value="Unassembled WGS sequence"/>
</dbReference>
<dbReference type="Gene3D" id="1.10.540.10">
    <property type="entry name" value="Acyl-CoA dehydrogenase/oxidase, N-terminal domain"/>
    <property type="match status" value="1"/>
</dbReference>
<keyword evidence="3" id="KW-1185">Reference proteome</keyword>
<dbReference type="SUPFAM" id="SSF56645">
    <property type="entry name" value="Acyl-CoA dehydrogenase NM domain-like"/>
    <property type="match status" value="1"/>
</dbReference>
<dbReference type="Pfam" id="PF02771">
    <property type="entry name" value="Acyl-CoA_dh_N"/>
    <property type="match status" value="1"/>
</dbReference>
<dbReference type="GO" id="GO:0050660">
    <property type="term" value="F:flavin adenine dinucleotide binding"/>
    <property type="evidence" value="ECO:0007669"/>
    <property type="project" value="InterPro"/>
</dbReference>
<gene>
    <name evidence="2" type="ORF">KIN20_023167</name>
</gene>
<evidence type="ECO:0000259" key="1">
    <source>
        <dbReference type="Pfam" id="PF02771"/>
    </source>
</evidence>
<dbReference type="InterPro" id="IPR013786">
    <property type="entry name" value="AcylCoA_DH/ox_N"/>
</dbReference>
<proteinExistence type="predicted"/>
<feature type="domain" description="Acyl-CoA dehydrogenase/oxidase N-terminal" evidence="1">
    <location>
        <begin position="15"/>
        <end position="66"/>
    </location>
</feature>
<evidence type="ECO:0000313" key="3">
    <source>
        <dbReference type="Proteomes" id="UP001196413"/>
    </source>
</evidence>
<dbReference type="InterPro" id="IPR009100">
    <property type="entry name" value="AcylCoA_DH/oxidase_NM_dom_sf"/>
</dbReference>
<sequence>MVHFSTFRLHASIFIGGPGMSSLETTLIVEALSYGCTGIQLAIMGPSLGIAPVYIAGNEEQKKKYLG</sequence>
<accession>A0AAD5N6V1</accession>
<reference evidence="2" key="1">
    <citation type="submission" date="2021-06" db="EMBL/GenBank/DDBJ databases">
        <title>Parelaphostrongylus tenuis whole genome reference sequence.</title>
        <authorList>
            <person name="Garwood T.J."/>
            <person name="Larsen P.A."/>
            <person name="Fountain-Jones N.M."/>
            <person name="Garbe J.R."/>
            <person name="Macchietto M.G."/>
            <person name="Kania S.A."/>
            <person name="Gerhold R.W."/>
            <person name="Richards J.E."/>
            <person name="Wolf T.M."/>
        </authorList>
    </citation>
    <scope>NUCLEOTIDE SEQUENCE</scope>
    <source>
        <strain evidence="2">MNPRO001-30</strain>
        <tissue evidence="2">Meninges</tissue>
    </source>
</reference>
<protein>
    <recommendedName>
        <fullName evidence="1">Acyl-CoA dehydrogenase/oxidase N-terminal domain-containing protein</fullName>
    </recommendedName>
</protein>
<organism evidence="2 3">
    <name type="scientific">Parelaphostrongylus tenuis</name>
    <name type="common">Meningeal worm</name>
    <dbReference type="NCBI Taxonomy" id="148309"/>
    <lineage>
        <taxon>Eukaryota</taxon>
        <taxon>Metazoa</taxon>
        <taxon>Ecdysozoa</taxon>
        <taxon>Nematoda</taxon>
        <taxon>Chromadorea</taxon>
        <taxon>Rhabditida</taxon>
        <taxon>Rhabditina</taxon>
        <taxon>Rhabditomorpha</taxon>
        <taxon>Strongyloidea</taxon>
        <taxon>Metastrongylidae</taxon>
        <taxon>Parelaphostrongylus</taxon>
    </lineage>
</organism>
<dbReference type="InterPro" id="IPR037069">
    <property type="entry name" value="AcylCoA_DH/ox_N_sf"/>
</dbReference>
<evidence type="ECO:0000313" key="2">
    <source>
        <dbReference type="EMBL" id="KAJ1363322.1"/>
    </source>
</evidence>
<name>A0AAD5N6V1_PARTN</name>
<comment type="caution">
    <text evidence="2">The sequence shown here is derived from an EMBL/GenBank/DDBJ whole genome shotgun (WGS) entry which is preliminary data.</text>
</comment>
<dbReference type="EMBL" id="JAHQIW010004666">
    <property type="protein sequence ID" value="KAJ1363322.1"/>
    <property type="molecule type" value="Genomic_DNA"/>
</dbReference>
<dbReference type="GO" id="GO:0016627">
    <property type="term" value="F:oxidoreductase activity, acting on the CH-CH group of donors"/>
    <property type="evidence" value="ECO:0007669"/>
    <property type="project" value="InterPro"/>
</dbReference>